<dbReference type="Pfam" id="PF08634">
    <property type="entry name" value="Pet127"/>
    <property type="match status" value="1"/>
</dbReference>
<dbReference type="OrthoDB" id="10249045at2759"/>
<dbReference type="STRING" id="5288.A0A5C5FXZ0"/>
<comment type="caution">
    <text evidence="2">The sequence shown here is derived from an EMBL/GenBank/DDBJ whole genome shotgun (WGS) entry which is preliminary data.</text>
</comment>
<sequence>MRELSQTRDELAELRALPVPKKGSMVKRDGPPLMERIARTLPLPGDVPERAGTERTSEASQASAARADSSAGERRGGGRIRPSERRQARAGPATTGAAAVTGSKDRYTGHPALRDAPPPSSEAEHERAPDRELSSYQHVLSASDIPYTPRPSPLGDVPVATLAHSLDRVLFNPGVHFLRDPRTGVYNFARDVLENVPKVAEFDFAKLPQYITSSQDETLAGLLETEGRTFAGSTSSTIGMLCQIYFWLSKGKPINTGMLSTAFRDAPRDFSMGQQLPASVVLRYNNGRYSIDADKSFDAGIESNILAHYGHLMEKLLTTEADEFKRFLHDSEDPAPSEADHRQAYHYGMTDHLVLRSQLDAHNPYLPNKTFDLKTRGTVAIRQDRLNYEESAGYVIDKLRGPWESFEREYYDLIRSAFLKYQFQARIGCMDGIFVAYHSTARFYGFQYVPVGEMDDALFGNSATGDAVFRLALGTLETLLRRAKDCYPGESVNATFAVDQEQDVLRVFVARQADLEAVEGDAAASAPGSDTEQTGGSSSMTPPRAFPMTLLEVRGTSYLDGEAQHTPVTLPDDAAAVPAPTDGSPDALHPSARKTWQLAFDITASSTASPARQDSVEPWEVARLFARTRAHQQMFSSLYLPTGISPAEVREAQQRAREAGVELDESDLALRFPVSEGLEYTSPSRGVKALRRRAREGETRRREEEARRRGDRVVEVRSRVVEREDVLE</sequence>
<dbReference type="Proteomes" id="UP000311382">
    <property type="component" value="Unassembled WGS sequence"/>
</dbReference>
<protein>
    <submittedName>
        <fullName evidence="2">Mitochondrial protein Pet127-domain-containing protein</fullName>
    </submittedName>
</protein>
<dbReference type="AlphaFoldDB" id="A0A5C5FXZ0"/>
<keyword evidence="3" id="KW-1185">Reference proteome</keyword>
<reference evidence="2 3" key="1">
    <citation type="submission" date="2019-03" db="EMBL/GenBank/DDBJ databases">
        <title>Rhodosporidium diobovatum UCD-FST 08-225 genome sequencing, assembly, and annotation.</title>
        <authorList>
            <person name="Fakankun I.U."/>
            <person name="Fristensky B."/>
            <person name="Levin D.B."/>
        </authorList>
    </citation>
    <scope>NUCLEOTIDE SEQUENCE [LARGE SCALE GENOMIC DNA]</scope>
    <source>
        <strain evidence="2 3">UCD-FST 08-225</strain>
    </source>
</reference>
<dbReference type="GO" id="GO:0005740">
    <property type="term" value="C:mitochondrial envelope"/>
    <property type="evidence" value="ECO:0007669"/>
    <property type="project" value="TreeGrafter"/>
</dbReference>
<feature type="compositionally biased region" description="Low complexity" evidence="1">
    <location>
        <begin position="89"/>
        <end position="102"/>
    </location>
</feature>
<feature type="compositionally biased region" description="Basic and acidic residues" evidence="1">
    <location>
        <begin position="71"/>
        <end position="87"/>
    </location>
</feature>
<gene>
    <name evidence="2" type="ORF">DMC30DRAFT_210373</name>
</gene>
<evidence type="ECO:0000256" key="1">
    <source>
        <dbReference type="SAM" id="MobiDB-lite"/>
    </source>
</evidence>
<feature type="compositionally biased region" description="Basic and acidic residues" evidence="1">
    <location>
        <begin position="47"/>
        <end position="57"/>
    </location>
</feature>
<feature type="compositionally biased region" description="Basic and acidic residues" evidence="1">
    <location>
        <begin position="1"/>
        <end position="13"/>
    </location>
</feature>
<dbReference type="PANTHER" id="PTHR31014">
    <property type="entry name" value="MITOCHONDRIAL TRANSLATION SYSTEM COMPONENT PET127-RELATED"/>
    <property type="match status" value="1"/>
</dbReference>
<proteinExistence type="predicted"/>
<feature type="compositionally biased region" description="Low complexity" evidence="1">
    <location>
        <begin position="58"/>
        <end position="70"/>
    </location>
</feature>
<dbReference type="InterPro" id="IPR013943">
    <property type="entry name" value="Pet127"/>
</dbReference>
<dbReference type="GO" id="GO:0000964">
    <property type="term" value="P:mitochondrial RNA 5'-end processing"/>
    <property type="evidence" value="ECO:0007669"/>
    <property type="project" value="TreeGrafter"/>
</dbReference>
<name>A0A5C5FXZ0_9BASI</name>
<feature type="compositionally biased region" description="Basic and acidic residues" evidence="1">
    <location>
        <begin position="122"/>
        <end position="132"/>
    </location>
</feature>
<feature type="region of interest" description="Disordered" evidence="1">
    <location>
        <begin position="683"/>
        <end position="712"/>
    </location>
</feature>
<evidence type="ECO:0000313" key="3">
    <source>
        <dbReference type="Proteomes" id="UP000311382"/>
    </source>
</evidence>
<feature type="region of interest" description="Disordered" evidence="1">
    <location>
        <begin position="519"/>
        <end position="544"/>
    </location>
</feature>
<accession>A0A5C5FXZ0</accession>
<dbReference type="EMBL" id="SOZI01000048">
    <property type="protein sequence ID" value="TNY21206.1"/>
    <property type="molecule type" value="Genomic_DNA"/>
</dbReference>
<evidence type="ECO:0000313" key="2">
    <source>
        <dbReference type="EMBL" id="TNY21206.1"/>
    </source>
</evidence>
<feature type="compositionally biased region" description="Polar residues" evidence="1">
    <location>
        <begin position="528"/>
        <end position="541"/>
    </location>
</feature>
<feature type="compositionally biased region" description="Basic and acidic residues" evidence="1">
    <location>
        <begin position="695"/>
        <end position="712"/>
    </location>
</feature>
<organism evidence="2 3">
    <name type="scientific">Rhodotorula diobovata</name>
    <dbReference type="NCBI Taxonomy" id="5288"/>
    <lineage>
        <taxon>Eukaryota</taxon>
        <taxon>Fungi</taxon>
        <taxon>Dikarya</taxon>
        <taxon>Basidiomycota</taxon>
        <taxon>Pucciniomycotina</taxon>
        <taxon>Microbotryomycetes</taxon>
        <taxon>Sporidiobolales</taxon>
        <taxon>Sporidiobolaceae</taxon>
        <taxon>Rhodotorula</taxon>
    </lineage>
</organism>
<dbReference type="PANTHER" id="PTHR31014:SF0">
    <property type="entry name" value="MITOCHONDRIAL TRANSLATION SYSTEM COMPONENT PET127-RELATED"/>
    <property type="match status" value="1"/>
</dbReference>
<feature type="region of interest" description="Disordered" evidence="1">
    <location>
        <begin position="1"/>
        <end position="132"/>
    </location>
</feature>